<reference evidence="2" key="1">
    <citation type="submission" date="2025-08" db="UniProtKB">
        <authorList>
            <consortium name="RefSeq"/>
        </authorList>
    </citation>
    <scope>IDENTIFICATION</scope>
    <source>
        <tissue evidence="2">Whole organism</tissue>
    </source>
</reference>
<dbReference type="AlphaFoldDB" id="A0A9C6XRR2"/>
<accession>A0A9C6XRR2</accession>
<name>A0A9C6XRR2_FRAOC</name>
<dbReference type="GeneID" id="127750646"/>
<evidence type="ECO:0000313" key="2">
    <source>
        <dbReference type="RefSeq" id="XP_052128801.1"/>
    </source>
</evidence>
<sequence length="132" mass="15131">MLRRLYKRSPARPIAVVSEPLSYPIHLRDPPRLDRARKELSSVQVFQCCASPFSARVLRRETTDHPACVRLVFEGPRLGRTFLCIIKWKPGLRGRLEPAAMRCGRVTLPPRDPLCRLQFSLRQLTVTSVIRG</sequence>
<evidence type="ECO:0000313" key="1">
    <source>
        <dbReference type="Proteomes" id="UP000504606"/>
    </source>
</evidence>
<dbReference type="Proteomes" id="UP000504606">
    <property type="component" value="Unplaced"/>
</dbReference>
<proteinExistence type="predicted"/>
<gene>
    <name evidence="2" type="primary">LOC127750646</name>
</gene>
<keyword evidence="1" id="KW-1185">Reference proteome</keyword>
<organism evidence="1 2">
    <name type="scientific">Frankliniella occidentalis</name>
    <name type="common">Western flower thrips</name>
    <name type="synonym">Euthrips occidentalis</name>
    <dbReference type="NCBI Taxonomy" id="133901"/>
    <lineage>
        <taxon>Eukaryota</taxon>
        <taxon>Metazoa</taxon>
        <taxon>Ecdysozoa</taxon>
        <taxon>Arthropoda</taxon>
        <taxon>Hexapoda</taxon>
        <taxon>Insecta</taxon>
        <taxon>Pterygota</taxon>
        <taxon>Neoptera</taxon>
        <taxon>Paraneoptera</taxon>
        <taxon>Thysanoptera</taxon>
        <taxon>Terebrantia</taxon>
        <taxon>Thripoidea</taxon>
        <taxon>Thripidae</taxon>
        <taxon>Frankliniella</taxon>
    </lineage>
</organism>
<dbReference type="RefSeq" id="XP_052128801.1">
    <property type="nucleotide sequence ID" value="XM_052272841.1"/>
</dbReference>
<dbReference type="KEGG" id="foc:127750646"/>
<protein>
    <submittedName>
        <fullName evidence="2">Uncharacterized protein LOC127750646</fullName>
    </submittedName>
</protein>